<evidence type="ECO:0000256" key="10">
    <source>
        <dbReference type="ARBA" id="ARBA00022723"/>
    </source>
</evidence>
<comment type="subunit">
    <text evidence="20">Associates with the precursor of the 40S ribosome subunit. Interacts (via its N-terminus) with PRMT5 (via its N-terminus). Interacts with WDR77. Found in a PRMT5 complex composed of PRMT5, WDR77 and RIOK1. Interacts (via its C-terminus) with NCL; this interaction targets NCL for PRTM5 methylation.</text>
</comment>
<evidence type="ECO:0000256" key="6">
    <source>
        <dbReference type="ARBA" id="ARBA00022490"/>
    </source>
</evidence>
<keyword evidence="14 21" id="KW-0067">ATP-binding</keyword>
<evidence type="ECO:0000256" key="19">
    <source>
        <dbReference type="ARBA" id="ARBA00057025"/>
    </source>
</evidence>
<evidence type="ECO:0000256" key="4">
    <source>
        <dbReference type="ARBA" id="ARBA00012513"/>
    </source>
</evidence>
<keyword evidence="10" id="KW-0479">Metal-binding</keyword>
<dbReference type="InterPro" id="IPR018934">
    <property type="entry name" value="RIO_dom"/>
</dbReference>
<evidence type="ECO:0000256" key="24">
    <source>
        <dbReference type="PIRSR" id="PIRSR038147-3"/>
    </source>
</evidence>
<feature type="binding site" evidence="24">
    <location>
        <position position="338"/>
    </location>
    <ligand>
        <name>Mg(2+)</name>
        <dbReference type="ChEBI" id="CHEBI:18420"/>
    </ligand>
</feature>
<proteinExistence type="inferred from homology"/>
<comment type="catalytic activity">
    <reaction evidence="16 21">
        <text>L-threonyl-[protein] + ATP = O-phospho-L-threonyl-[protein] + ADP + H(+)</text>
        <dbReference type="Rhea" id="RHEA:46608"/>
        <dbReference type="Rhea" id="RHEA-COMP:11060"/>
        <dbReference type="Rhea" id="RHEA-COMP:11605"/>
        <dbReference type="ChEBI" id="CHEBI:15378"/>
        <dbReference type="ChEBI" id="CHEBI:30013"/>
        <dbReference type="ChEBI" id="CHEBI:30616"/>
        <dbReference type="ChEBI" id="CHEBI:61977"/>
        <dbReference type="ChEBI" id="CHEBI:456216"/>
        <dbReference type="EC" id="2.7.11.1"/>
    </reaction>
</comment>
<keyword evidence="7" id="KW-0690">Ribosome biogenesis</keyword>
<keyword evidence="13" id="KW-0378">Hydrolase</keyword>
<dbReference type="GO" id="GO:0005524">
    <property type="term" value="F:ATP binding"/>
    <property type="evidence" value="ECO:0007669"/>
    <property type="project" value="UniProtKB-KW"/>
</dbReference>
<evidence type="ECO:0000256" key="2">
    <source>
        <dbReference type="ARBA" id="ARBA00004496"/>
    </source>
</evidence>
<dbReference type="InterPro" id="IPR000687">
    <property type="entry name" value="RIO_kinase"/>
</dbReference>
<dbReference type="FunFam" id="1.10.510.10:FF:000232">
    <property type="entry name" value="Serine/threonine-protein kinase RIO1"/>
    <property type="match status" value="1"/>
</dbReference>
<dbReference type="InterPro" id="IPR017407">
    <property type="entry name" value="Ser/Thr_kinase_Rio1"/>
</dbReference>
<dbReference type="GO" id="GO:0016787">
    <property type="term" value="F:hydrolase activity"/>
    <property type="evidence" value="ECO:0007669"/>
    <property type="project" value="UniProtKB-KW"/>
</dbReference>
<feature type="compositionally biased region" description="Basic and acidic residues" evidence="25">
    <location>
        <begin position="532"/>
        <end position="554"/>
    </location>
</feature>
<evidence type="ECO:0000256" key="7">
    <source>
        <dbReference type="ARBA" id="ARBA00022517"/>
    </source>
</evidence>
<evidence type="ECO:0000256" key="25">
    <source>
        <dbReference type="SAM" id="MobiDB-lite"/>
    </source>
</evidence>
<evidence type="ECO:0000256" key="13">
    <source>
        <dbReference type="ARBA" id="ARBA00022801"/>
    </source>
</evidence>
<organism evidence="27 28">
    <name type="scientific">Mytilus coruscus</name>
    <name type="common">Sea mussel</name>
    <dbReference type="NCBI Taxonomy" id="42192"/>
    <lineage>
        <taxon>Eukaryota</taxon>
        <taxon>Metazoa</taxon>
        <taxon>Spiralia</taxon>
        <taxon>Lophotrochozoa</taxon>
        <taxon>Mollusca</taxon>
        <taxon>Bivalvia</taxon>
        <taxon>Autobranchia</taxon>
        <taxon>Pteriomorphia</taxon>
        <taxon>Mytilida</taxon>
        <taxon>Mytiloidea</taxon>
        <taxon>Mytilidae</taxon>
        <taxon>Mytilinae</taxon>
        <taxon>Mytilus</taxon>
    </lineage>
</organism>
<dbReference type="Gene3D" id="1.10.510.10">
    <property type="entry name" value="Transferase(Phosphotransferase) domain 1"/>
    <property type="match status" value="1"/>
</dbReference>
<evidence type="ECO:0000256" key="22">
    <source>
        <dbReference type="PIRSR" id="PIRSR038147-1"/>
    </source>
</evidence>
<feature type="active site" description="Proton acceptor" evidence="22">
    <location>
        <position position="333"/>
    </location>
</feature>
<keyword evidence="15" id="KW-0460">Magnesium</keyword>
<evidence type="ECO:0000313" key="27">
    <source>
        <dbReference type="EMBL" id="CAC5415844.1"/>
    </source>
</evidence>
<comment type="catalytic activity">
    <reaction evidence="17 21">
        <text>L-seryl-[protein] + ATP = O-phospho-L-seryl-[protein] + ADP + H(+)</text>
        <dbReference type="Rhea" id="RHEA:17989"/>
        <dbReference type="Rhea" id="RHEA-COMP:9863"/>
        <dbReference type="Rhea" id="RHEA-COMP:11604"/>
        <dbReference type="ChEBI" id="CHEBI:15378"/>
        <dbReference type="ChEBI" id="CHEBI:29999"/>
        <dbReference type="ChEBI" id="CHEBI:30616"/>
        <dbReference type="ChEBI" id="CHEBI:83421"/>
        <dbReference type="ChEBI" id="CHEBI:456216"/>
        <dbReference type="EC" id="2.7.11.1"/>
    </reaction>
</comment>
<evidence type="ECO:0000256" key="3">
    <source>
        <dbReference type="ARBA" id="ARBA00009196"/>
    </source>
</evidence>
<dbReference type="FunFam" id="3.30.200.20:FF:000148">
    <property type="entry name" value="Serine/threonine-protein kinase RIO1"/>
    <property type="match status" value="1"/>
</dbReference>
<feature type="compositionally biased region" description="Basic residues" evidence="25">
    <location>
        <begin position="555"/>
        <end position="581"/>
    </location>
</feature>
<dbReference type="SUPFAM" id="SSF56112">
    <property type="entry name" value="Protein kinase-like (PK-like)"/>
    <property type="match status" value="1"/>
</dbReference>
<dbReference type="GO" id="GO:0046872">
    <property type="term" value="F:metal ion binding"/>
    <property type="evidence" value="ECO:0007669"/>
    <property type="project" value="UniProtKB-KW"/>
</dbReference>
<keyword evidence="9 21" id="KW-0808">Transferase</keyword>
<comment type="function">
    <text evidence="19">Involved in the final steps of cytoplasmic maturation of the 40S ribosomal subunit. Involved in processing of 18S-E pre-rRNA to the mature 18S rRNA. Required for the recycling of NOB1 and PNO1 from the late 40S precursor. The association with the very late 40S subunit intermediate may involve a translation-like checkpoint point cycle preceeding the binding to the 60S ribosomal subunit. Despite the protein kinase domain is proposed to act predominantly as an ATPase. The catalytic activity regulates its dynamic association with the 40S subunit. In addition to its role in ribosomal biogenesis acts as an adapter protein by recruiting NCL/nucleolin the to PRMT5 complex for its symmetrical methylation.</text>
</comment>
<gene>
    <name evidence="27" type="ORF">MCOR_48507</name>
</gene>
<reference evidence="27 28" key="1">
    <citation type="submission" date="2020-06" db="EMBL/GenBank/DDBJ databases">
        <authorList>
            <person name="Li R."/>
            <person name="Bekaert M."/>
        </authorList>
    </citation>
    <scope>NUCLEOTIDE SEQUENCE [LARGE SCALE GENOMIC DNA]</scope>
    <source>
        <strain evidence="28">wild</strain>
    </source>
</reference>
<dbReference type="EC" id="2.7.11.1" evidence="4 21"/>
<dbReference type="Proteomes" id="UP000507470">
    <property type="component" value="Unassembled WGS sequence"/>
</dbReference>
<evidence type="ECO:0000256" key="8">
    <source>
        <dbReference type="ARBA" id="ARBA00022527"/>
    </source>
</evidence>
<feature type="compositionally biased region" description="Acidic residues" evidence="25">
    <location>
        <begin position="507"/>
        <end position="522"/>
    </location>
</feature>
<name>A0A6J8E4X9_MYTCO</name>
<comment type="catalytic activity">
    <reaction evidence="18">
        <text>ATP + H2O = ADP + phosphate + H(+)</text>
        <dbReference type="Rhea" id="RHEA:13065"/>
        <dbReference type="ChEBI" id="CHEBI:15377"/>
        <dbReference type="ChEBI" id="CHEBI:15378"/>
        <dbReference type="ChEBI" id="CHEBI:30616"/>
        <dbReference type="ChEBI" id="CHEBI:43474"/>
        <dbReference type="ChEBI" id="CHEBI:456216"/>
    </reaction>
</comment>
<evidence type="ECO:0000256" key="11">
    <source>
        <dbReference type="ARBA" id="ARBA00022741"/>
    </source>
</evidence>
<evidence type="ECO:0000259" key="26">
    <source>
        <dbReference type="SMART" id="SM00090"/>
    </source>
</evidence>
<feature type="binding site" evidence="23">
    <location>
        <position position="287"/>
    </location>
    <ligand>
        <name>ATP</name>
        <dbReference type="ChEBI" id="CHEBI:30616"/>
    </ligand>
</feature>
<protein>
    <recommendedName>
        <fullName evidence="5 21">Serine/threonine-protein kinase RIO1</fullName>
        <ecNumber evidence="4 21">2.7.11.1</ecNumber>
    </recommendedName>
</protein>
<evidence type="ECO:0000256" key="1">
    <source>
        <dbReference type="ARBA" id="ARBA00001946"/>
    </source>
</evidence>
<dbReference type="GO" id="GO:0005737">
    <property type="term" value="C:cytoplasm"/>
    <property type="evidence" value="ECO:0007669"/>
    <property type="project" value="UniProtKB-SubCell"/>
</dbReference>
<keyword evidence="11 21" id="KW-0547">Nucleotide-binding</keyword>
<dbReference type="Pfam" id="PF01163">
    <property type="entry name" value="RIO1"/>
    <property type="match status" value="1"/>
</dbReference>
<keyword evidence="8 21" id="KW-0723">Serine/threonine-protein kinase</keyword>
<evidence type="ECO:0000256" key="14">
    <source>
        <dbReference type="ARBA" id="ARBA00022840"/>
    </source>
</evidence>
<dbReference type="SMART" id="SM00090">
    <property type="entry name" value="RIO"/>
    <property type="match status" value="1"/>
</dbReference>
<dbReference type="GO" id="GO:0004674">
    <property type="term" value="F:protein serine/threonine kinase activity"/>
    <property type="evidence" value="ECO:0007669"/>
    <property type="project" value="UniProtKB-KW"/>
</dbReference>
<sequence>MNERSELGSPLYDFPWSVTLTNMSTDTVEGQFDDADIESCVSSSNNKLTGTDIVIKDEDWDDDFDDDDDDGDLYDWYGETGDFTKKYNAAVSNSQQPNAFRNKQVKTNTTKNFQPVEKTMKKYVDKINVEKYAGPQLSNKAMSALVEKGRKMDNERYRGKDKADRATAEQVMDKRTRLILFKFLSKGIISEINGCISTGKEANVYHATGKDQDMAVKVYKTSILVFKDRDKYVSGEFRFRHGYCKHNPRKMVQTWAEKEMRNLIRIHQAGVLCPEPILLKSHVLVMSFIGTDGWPAPLLKDSDISESKARELYLECIHMVRTLYHQCKLIHADLSEFNMLYHNGNIYVIDVSQSVEHDHVHALEFLRKDCTNITDFFRKKGVCTLTVKELFDFVTDITINEDNIDHYLEQAMTLTSTRSHDDVTEQQKIDEQVFKNSYIPRTLDEVIDYERDFIKAQKGDSNNLLYQTVTGLKADLTGPQQTPKLLENADDCNRLQEDIESNKDSASDSDTESSDNENDDQSESSQKTKSYRPREESPDSKRERKKIIKEEQREKRKNKIPKHVKKRKEKSGSKNTKKGKT</sequence>
<dbReference type="InterPro" id="IPR051272">
    <property type="entry name" value="RIO-type_Ser/Thr_kinase"/>
</dbReference>
<feature type="binding site" evidence="24">
    <location>
        <position position="350"/>
    </location>
    <ligand>
        <name>Mg(2+)</name>
        <dbReference type="ChEBI" id="CHEBI:18420"/>
    </ligand>
</feature>
<evidence type="ECO:0000256" key="15">
    <source>
        <dbReference type="ARBA" id="ARBA00022842"/>
    </source>
</evidence>
<feature type="region of interest" description="Disordered" evidence="25">
    <location>
        <begin position="499"/>
        <end position="581"/>
    </location>
</feature>
<dbReference type="OrthoDB" id="205248at2759"/>
<feature type="binding site" evidence="23">
    <location>
        <position position="289"/>
    </location>
    <ligand>
        <name>ATP</name>
        <dbReference type="ChEBI" id="CHEBI:30616"/>
    </ligand>
</feature>
<evidence type="ECO:0000256" key="17">
    <source>
        <dbReference type="ARBA" id="ARBA00048679"/>
    </source>
</evidence>
<comment type="similarity">
    <text evidence="3 21">Belongs to the protein kinase superfamily. RIO-type Ser/Thr kinase family.</text>
</comment>
<evidence type="ECO:0000256" key="18">
    <source>
        <dbReference type="ARBA" id="ARBA00049360"/>
    </source>
</evidence>
<dbReference type="Gene3D" id="3.30.200.20">
    <property type="entry name" value="Phosphorylase Kinase, domain 1"/>
    <property type="match status" value="1"/>
</dbReference>
<comment type="cofactor">
    <cofactor evidence="1 24">
        <name>Mg(2+)</name>
        <dbReference type="ChEBI" id="CHEBI:18420"/>
    </cofactor>
</comment>
<evidence type="ECO:0000256" key="16">
    <source>
        <dbReference type="ARBA" id="ARBA00047899"/>
    </source>
</evidence>
<accession>A0A6J8E4X9</accession>
<evidence type="ECO:0000256" key="23">
    <source>
        <dbReference type="PIRSR" id="PIRSR038147-2"/>
    </source>
</evidence>
<dbReference type="AlphaFoldDB" id="A0A6J8E4X9"/>
<dbReference type="PIRSF" id="PIRSF038147">
    <property type="entry name" value="Ser/Thr_PK_RIO1"/>
    <property type="match status" value="1"/>
</dbReference>
<dbReference type="PROSITE" id="PS01245">
    <property type="entry name" value="RIO1"/>
    <property type="match status" value="1"/>
</dbReference>
<feature type="binding site" evidence="23">
    <location>
        <position position="217"/>
    </location>
    <ligand>
        <name>ATP</name>
        <dbReference type="ChEBI" id="CHEBI:30616"/>
    </ligand>
</feature>
<dbReference type="CDD" id="cd05147">
    <property type="entry name" value="RIO1_euk"/>
    <property type="match status" value="1"/>
</dbReference>
<feature type="domain" description="RIO kinase" evidence="26">
    <location>
        <begin position="161"/>
        <end position="396"/>
    </location>
</feature>
<keyword evidence="6" id="KW-0963">Cytoplasm</keyword>
<evidence type="ECO:0000256" key="21">
    <source>
        <dbReference type="PIRNR" id="PIRNR038147"/>
    </source>
</evidence>
<dbReference type="GO" id="GO:0042254">
    <property type="term" value="P:ribosome biogenesis"/>
    <property type="evidence" value="ECO:0007669"/>
    <property type="project" value="UniProtKB-KW"/>
</dbReference>
<feature type="active site" description="4-aspartylphosphate intermediate" evidence="22">
    <location>
        <position position="350"/>
    </location>
</feature>
<keyword evidence="28" id="KW-1185">Reference proteome</keyword>
<evidence type="ECO:0000256" key="20">
    <source>
        <dbReference type="ARBA" id="ARBA00063876"/>
    </source>
</evidence>
<evidence type="ECO:0000256" key="5">
    <source>
        <dbReference type="ARBA" id="ARBA00016038"/>
    </source>
</evidence>
<dbReference type="PANTHER" id="PTHR45723">
    <property type="entry name" value="SERINE/THREONINE-PROTEIN KINASE RIO1"/>
    <property type="match status" value="1"/>
</dbReference>
<dbReference type="EMBL" id="CACVKT020008520">
    <property type="protein sequence ID" value="CAC5415844.1"/>
    <property type="molecule type" value="Genomic_DNA"/>
</dbReference>
<dbReference type="InterPro" id="IPR011009">
    <property type="entry name" value="Kinase-like_dom_sf"/>
</dbReference>
<dbReference type="InterPro" id="IPR018935">
    <property type="entry name" value="RIO_kinase_CS"/>
</dbReference>
<evidence type="ECO:0000313" key="28">
    <source>
        <dbReference type="Proteomes" id="UP000507470"/>
    </source>
</evidence>
<comment type="subcellular location">
    <subcellularLocation>
        <location evidence="2">Cytoplasm</location>
    </subcellularLocation>
</comment>
<evidence type="ECO:0000256" key="9">
    <source>
        <dbReference type="ARBA" id="ARBA00022679"/>
    </source>
</evidence>
<keyword evidence="12 21" id="KW-0418">Kinase</keyword>
<evidence type="ECO:0000256" key="12">
    <source>
        <dbReference type="ARBA" id="ARBA00022777"/>
    </source>
</evidence>